<proteinExistence type="predicted"/>
<gene>
    <name evidence="1" type="ORF">AGLY_001110</name>
</gene>
<keyword evidence="2" id="KW-1185">Reference proteome</keyword>
<dbReference type="EMBL" id="VYZN01000001">
    <property type="protein sequence ID" value="KAE9545567.1"/>
    <property type="molecule type" value="Genomic_DNA"/>
</dbReference>
<organism evidence="1 2">
    <name type="scientific">Aphis glycines</name>
    <name type="common">Soybean aphid</name>
    <dbReference type="NCBI Taxonomy" id="307491"/>
    <lineage>
        <taxon>Eukaryota</taxon>
        <taxon>Metazoa</taxon>
        <taxon>Ecdysozoa</taxon>
        <taxon>Arthropoda</taxon>
        <taxon>Hexapoda</taxon>
        <taxon>Insecta</taxon>
        <taxon>Pterygota</taxon>
        <taxon>Neoptera</taxon>
        <taxon>Paraneoptera</taxon>
        <taxon>Hemiptera</taxon>
        <taxon>Sternorrhyncha</taxon>
        <taxon>Aphidomorpha</taxon>
        <taxon>Aphidoidea</taxon>
        <taxon>Aphididae</taxon>
        <taxon>Aphidini</taxon>
        <taxon>Aphis</taxon>
        <taxon>Aphis</taxon>
    </lineage>
</organism>
<evidence type="ECO:0000313" key="2">
    <source>
        <dbReference type="Proteomes" id="UP000475862"/>
    </source>
</evidence>
<reference evidence="1 2" key="1">
    <citation type="submission" date="2019-08" db="EMBL/GenBank/DDBJ databases">
        <title>The genome of the soybean aphid Biotype 1, its phylome, world population structure and adaptation to the North American continent.</title>
        <authorList>
            <person name="Giordano R."/>
            <person name="Donthu R.K."/>
            <person name="Hernandez A.G."/>
            <person name="Wright C.L."/>
            <person name="Zimin A.V."/>
        </authorList>
    </citation>
    <scope>NUCLEOTIDE SEQUENCE [LARGE SCALE GENOMIC DNA]</scope>
    <source>
        <tissue evidence="1">Whole aphids</tissue>
    </source>
</reference>
<comment type="caution">
    <text evidence="1">The sequence shown here is derived from an EMBL/GenBank/DDBJ whole genome shotgun (WGS) entry which is preliminary data.</text>
</comment>
<name>A0A6G0U9D8_APHGL</name>
<accession>A0A6G0U9D8</accession>
<dbReference type="AlphaFoldDB" id="A0A6G0U9D8"/>
<dbReference type="Proteomes" id="UP000475862">
    <property type="component" value="Unassembled WGS sequence"/>
</dbReference>
<protein>
    <submittedName>
        <fullName evidence="1">Uncharacterized protein</fullName>
    </submittedName>
</protein>
<evidence type="ECO:0000313" key="1">
    <source>
        <dbReference type="EMBL" id="KAE9545567.1"/>
    </source>
</evidence>
<sequence>MYTNIELILYNLRIINRLTSNSLIKILCKALVRTSMSGTFVSFTFGLASKFICGLPLKETLTTFSKTFLTNFNSRKPEEQFSINLYQLMLEMNHYKKFQFQTILLDDLSKVLIHCHLTFFEICQQSFRLPRQMQKKDLIANKYILSESAFHSLSTSSSSSKSFDFSQFFDVPASGSLILRSFLESRLTPIKESEFNSIQIGYFLLHFLRQKKYNNYFPKYLMYQYYIPFIY</sequence>